<name>A0A4R7FQP7_9MICO</name>
<protein>
    <submittedName>
        <fullName evidence="7">GAF domain-containing protein</fullName>
    </submittedName>
</protein>
<evidence type="ECO:0000256" key="4">
    <source>
        <dbReference type="SAM" id="MobiDB-lite"/>
    </source>
</evidence>
<dbReference type="InterPro" id="IPR003018">
    <property type="entry name" value="GAF"/>
</dbReference>
<comment type="caution">
    <text evidence="7">The sequence shown here is derived from an EMBL/GenBank/DDBJ whole genome shotgun (WGS) entry which is preliminary data.</text>
</comment>
<keyword evidence="3" id="KW-0902">Two-component regulatory system</keyword>
<accession>A0A4R7FQP7</accession>
<dbReference type="Proteomes" id="UP000295344">
    <property type="component" value="Unassembled WGS sequence"/>
</dbReference>
<organism evidence="7 8">
    <name type="scientific">Amnibacterium kyonggiense</name>
    <dbReference type="NCBI Taxonomy" id="595671"/>
    <lineage>
        <taxon>Bacteria</taxon>
        <taxon>Bacillati</taxon>
        <taxon>Actinomycetota</taxon>
        <taxon>Actinomycetes</taxon>
        <taxon>Micrococcales</taxon>
        <taxon>Microbacteriaceae</taxon>
        <taxon>Amnibacterium</taxon>
    </lineage>
</organism>
<evidence type="ECO:0000259" key="5">
    <source>
        <dbReference type="Pfam" id="PF07730"/>
    </source>
</evidence>
<evidence type="ECO:0000256" key="2">
    <source>
        <dbReference type="ARBA" id="ARBA00022777"/>
    </source>
</evidence>
<dbReference type="CDD" id="cd16917">
    <property type="entry name" value="HATPase_UhpB-NarQ-NarX-like"/>
    <property type="match status" value="1"/>
</dbReference>
<keyword evidence="8" id="KW-1185">Reference proteome</keyword>
<dbReference type="GO" id="GO:0000155">
    <property type="term" value="F:phosphorelay sensor kinase activity"/>
    <property type="evidence" value="ECO:0007669"/>
    <property type="project" value="InterPro"/>
</dbReference>
<proteinExistence type="predicted"/>
<dbReference type="InterPro" id="IPR011712">
    <property type="entry name" value="Sig_transdc_His_kin_sub3_dim/P"/>
</dbReference>
<dbReference type="Gene3D" id="3.30.565.10">
    <property type="entry name" value="Histidine kinase-like ATPase, C-terminal domain"/>
    <property type="match status" value="1"/>
</dbReference>
<dbReference type="Gene3D" id="1.20.5.1930">
    <property type="match status" value="1"/>
</dbReference>
<dbReference type="RefSeq" id="WP_133764633.1">
    <property type="nucleotide sequence ID" value="NZ_BAAARP010000001.1"/>
</dbReference>
<dbReference type="SUPFAM" id="SSF55781">
    <property type="entry name" value="GAF domain-like"/>
    <property type="match status" value="1"/>
</dbReference>
<feature type="region of interest" description="Disordered" evidence="4">
    <location>
        <begin position="1"/>
        <end position="36"/>
    </location>
</feature>
<evidence type="ECO:0000313" key="7">
    <source>
        <dbReference type="EMBL" id="TDS80008.1"/>
    </source>
</evidence>
<dbReference type="InterPro" id="IPR029016">
    <property type="entry name" value="GAF-like_dom_sf"/>
</dbReference>
<dbReference type="Pfam" id="PF13185">
    <property type="entry name" value="GAF_2"/>
    <property type="match status" value="1"/>
</dbReference>
<evidence type="ECO:0000259" key="6">
    <source>
        <dbReference type="Pfam" id="PF13185"/>
    </source>
</evidence>
<evidence type="ECO:0000313" key="8">
    <source>
        <dbReference type="Proteomes" id="UP000295344"/>
    </source>
</evidence>
<dbReference type="InterPro" id="IPR036890">
    <property type="entry name" value="HATPase_C_sf"/>
</dbReference>
<dbReference type="Gene3D" id="3.30.450.40">
    <property type="match status" value="1"/>
</dbReference>
<evidence type="ECO:0000256" key="1">
    <source>
        <dbReference type="ARBA" id="ARBA00022679"/>
    </source>
</evidence>
<dbReference type="InterPro" id="IPR050482">
    <property type="entry name" value="Sensor_HK_TwoCompSys"/>
</dbReference>
<dbReference type="EMBL" id="SOAM01000001">
    <property type="protein sequence ID" value="TDS80008.1"/>
    <property type="molecule type" value="Genomic_DNA"/>
</dbReference>
<dbReference type="GO" id="GO:0016020">
    <property type="term" value="C:membrane"/>
    <property type="evidence" value="ECO:0007669"/>
    <property type="project" value="InterPro"/>
</dbReference>
<keyword evidence="2" id="KW-0418">Kinase</keyword>
<feature type="domain" description="Signal transduction histidine kinase subgroup 3 dimerisation and phosphoacceptor" evidence="5">
    <location>
        <begin position="227"/>
        <end position="290"/>
    </location>
</feature>
<dbReference type="SUPFAM" id="SSF55874">
    <property type="entry name" value="ATPase domain of HSP90 chaperone/DNA topoisomerase II/histidine kinase"/>
    <property type="match status" value="1"/>
</dbReference>
<feature type="domain" description="GAF" evidence="6">
    <location>
        <begin position="86"/>
        <end position="211"/>
    </location>
</feature>
<dbReference type="PANTHER" id="PTHR24421:SF56">
    <property type="entry name" value="OXYGEN SENSOR HISTIDINE KINASE RESPONSE REGULATOR DOST"/>
    <property type="match status" value="1"/>
</dbReference>
<sequence length="424" mass="44716">MVGIDTGRGSRRKQPPAHRAGPIRSESPPDTASHREQSLALTALRVEHERQTLLAERRDRWSDAAIATTSTLLRGIETRPLLVLASAVRAVAGADTVTVVRALGDPAALIVVAATGTTNPFVAGDAVPLTDTPSGGVFRGGHPRLLPQGPLGQGAGILEELRGPAMTVPMQSADRVVGAFLVTRTHGRPAFEESDLEQLALFVDHATVAIELAEARIGRERGALLEERARIARDLHDTAIQQLYAAGLELRATAAGLAAGSVPDGLTRALHLVDGAIGQIRTVVLALSPDPDGASLRARVLEMVRGVEHSFGAPPRVGFDGPIELVEPGPLAEDVLAVVRESLTNVAKHASAHHVTAAIRVIDGSVEVEVWDDGVGMPGRPPRSGLDNLAERARAREGDFSITFDCPGTAVVWRVPLPTRAELT</sequence>
<reference evidence="7 8" key="1">
    <citation type="submission" date="2019-03" db="EMBL/GenBank/DDBJ databases">
        <title>Genomic Encyclopedia of Archaeal and Bacterial Type Strains, Phase II (KMG-II): from individual species to whole genera.</title>
        <authorList>
            <person name="Goeker M."/>
        </authorList>
    </citation>
    <scope>NUCLEOTIDE SEQUENCE [LARGE SCALE GENOMIC DNA]</scope>
    <source>
        <strain evidence="7 8">DSM 24782</strain>
    </source>
</reference>
<evidence type="ECO:0000256" key="3">
    <source>
        <dbReference type="ARBA" id="ARBA00023012"/>
    </source>
</evidence>
<dbReference type="AlphaFoldDB" id="A0A4R7FQP7"/>
<dbReference type="Pfam" id="PF07730">
    <property type="entry name" value="HisKA_3"/>
    <property type="match status" value="1"/>
</dbReference>
<dbReference type="PANTHER" id="PTHR24421">
    <property type="entry name" value="NITRATE/NITRITE SENSOR PROTEIN NARX-RELATED"/>
    <property type="match status" value="1"/>
</dbReference>
<dbReference type="OrthoDB" id="144293at2"/>
<dbReference type="GO" id="GO:0046983">
    <property type="term" value="F:protein dimerization activity"/>
    <property type="evidence" value="ECO:0007669"/>
    <property type="project" value="InterPro"/>
</dbReference>
<gene>
    <name evidence="7" type="ORF">CLV52_0556</name>
</gene>
<keyword evidence="1" id="KW-0808">Transferase</keyword>